<evidence type="ECO:0000313" key="2">
    <source>
        <dbReference type="EMBL" id="MBI4251441.1"/>
    </source>
</evidence>
<feature type="transmembrane region" description="Helical" evidence="1">
    <location>
        <begin position="391"/>
        <end position="412"/>
    </location>
</feature>
<dbReference type="Pfam" id="PF00873">
    <property type="entry name" value="ACR_tran"/>
    <property type="match status" value="1"/>
</dbReference>
<keyword evidence="1" id="KW-0472">Membrane</keyword>
<dbReference type="InterPro" id="IPR001036">
    <property type="entry name" value="Acrflvin-R"/>
</dbReference>
<feature type="transmembrane region" description="Helical" evidence="1">
    <location>
        <begin position="919"/>
        <end position="943"/>
    </location>
</feature>
<dbReference type="Gene3D" id="3.30.70.1440">
    <property type="entry name" value="Multidrug efflux transporter AcrB pore domain"/>
    <property type="match status" value="1"/>
</dbReference>
<dbReference type="SUPFAM" id="SSF82693">
    <property type="entry name" value="Multidrug efflux transporter AcrB pore domain, PN1, PN2, PC1 and PC2 subdomains"/>
    <property type="match status" value="3"/>
</dbReference>
<feature type="transmembrane region" description="Helical" evidence="1">
    <location>
        <begin position="365"/>
        <end position="385"/>
    </location>
</feature>
<gene>
    <name evidence="2" type="ORF">HY618_03195</name>
</gene>
<proteinExistence type="predicted"/>
<reference evidence="2" key="1">
    <citation type="submission" date="2020-07" db="EMBL/GenBank/DDBJ databases">
        <title>Huge and variable diversity of episymbiotic CPR bacteria and DPANN archaea in groundwater ecosystems.</title>
        <authorList>
            <person name="He C.Y."/>
            <person name="Keren R."/>
            <person name="Whittaker M."/>
            <person name="Farag I.F."/>
            <person name="Doudna J."/>
            <person name="Cate J.H.D."/>
            <person name="Banfield J.F."/>
        </authorList>
    </citation>
    <scope>NUCLEOTIDE SEQUENCE</scope>
    <source>
        <strain evidence="2">NC_groundwater_1370_Ag_S-0.2um_69_93</strain>
    </source>
</reference>
<keyword evidence="1" id="KW-1133">Transmembrane helix</keyword>
<comment type="caution">
    <text evidence="2">The sequence shown here is derived from an EMBL/GenBank/DDBJ whole genome shotgun (WGS) entry which is preliminary data.</text>
</comment>
<feature type="transmembrane region" description="Helical" evidence="1">
    <location>
        <begin position="996"/>
        <end position="1014"/>
    </location>
</feature>
<protein>
    <submittedName>
        <fullName evidence="2">Efflux RND transporter permease subunit</fullName>
    </submittedName>
</protein>
<evidence type="ECO:0000313" key="3">
    <source>
        <dbReference type="Proteomes" id="UP000752292"/>
    </source>
</evidence>
<evidence type="ECO:0000256" key="1">
    <source>
        <dbReference type="SAM" id="Phobius"/>
    </source>
</evidence>
<dbReference type="GO" id="GO:0005886">
    <property type="term" value="C:plasma membrane"/>
    <property type="evidence" value="ECO:0007669"/>
    <property type="project" value="TreeGrafter"/>
</dbReference>
<dbReference type="Gene3D" id="1.20.1640.10">
    <property type="entry name" value="Multidrug efflux transporter AcrB transmembrane domain"/>
    <property type="match status" value="2"/>
</dbReference>
<dbReference type="AlphaFoldDB" id="A0A932ZTQ1"/>
<feature type="transmembrane region" description="Helical" evidence="1">
    <location>
        <begin position="468"/>
        <end position="490"/>
    </location>
</feature>
<dbReference type="Gene3D" id="3.30.70.1320">
    <property type="entry name" value="Multidrug efflux transporter AcrB pore domain like"/>
    <property type="match status" value="1"/>
</dbReference>
<feature type="transmembrane region" description="Helical" evidence="1">
    <location>
        <begin position="867"/>
        <end position="886"/>
    </location>
</feature>
<feature type="transmembrane region" description="Helical" evidence="1">
    <location>
        <begin position="439"/>
        <end position="462"/>
    </location>
</feature>
<dbReference type="PANTHER" id="PTHR32063:SF0">
    <property type="entry name" value="SWARMING MOTILITY PROTEIN SWRC"/>
    <property type="match status" value="1"/>
</dbReference>
<name>A0A932ZTQ1_UNCTE</name>
<dbReference type="Gene3D" id="3.30.2090.10">
    <property type="entry name" value="Multidrug efflux transporter AcrB TolC docking domain, DN and DC subdomains"/>
    <property type="match status" value="2"/>
</dbReference>
<dbReference type="PRINTS" id="PR00702">
    <property type="entry name" value="ACRIFLAVINRP"/>
</dbReference>
<dbReference type="Proteomes" id="UP000752292">
    <property type="component" value="Unassembled WGS sequence"/>
</dbReference>
<sequence length="1056" mass="116592">MSLSQLSIRRPVGTIMLMVCAVVLGAFSLARLPVDLLPRIIYPRIFVGADFPGADAEVVEEQLTKVIEREMATTEGVVRIYSLSQEGTMRIFLFFDFSRDVNLALQDAITKFNVARRNLPEEIQAQMQNARIFKSDPAQIPIVEYALASTKFKGPALQTWAKQVLVPQLLVVPGVASVEAFGGLDEEVQVLVDFPRLQGLGLTLGSVLQRIRNENVDVAAGRVDTADREYSSRTAGKLSNAGQLTRLIFPTAEGGRVYLRDFAKVVDGAEERRLFVWFNGAESVKVIVLKQPDSNTVAVVDGVRERLEFLTRYKIIPEGTTLTPVGDQSFFIRMAIKNVLSSAAVGGALAILVVLAFLASLRRTFIIALSVPIATVTTFFIMWAMGLTFNIFSLGGLALGVGMLVDNAIVMLENVSRHQGMGGDPIEAAERAGREVESAMLASTLTNVASVVPFLLISGYISLLFRELIITITVSFVCSLFVALTLVAMLSGRLLQLPQRSGIDQWFIFRFLTRFIEEMNAAYRRSLPWIIRWRWTVMACLFVLFLVSFGLLNRLGNELLPETDDGRITVSVRFSPGAKLETTNAVIRRIHDMLRRDKEVESVFATSGGRLFGRGMARDASRGEVEFILKKGYNSFEYLRRLRPRLERLDVPDARIFAFKARVRGLRTSNSIHNKPFSLAVRGDDLNVLQHLSQEVIARLQGIPGLLNLQLEQEQRRPEFQVHLDRERASAFGLSVQQVGETVNTAVDGTIITYINRQDRRVPVRVKFQETLVRNAQDLERLPLFPAGREPIHLGHIGRVSIGQGSSEITRIDQSRMVEITADLAGRSLGDVSRDVRARLADLKFPEGYFLLPGEDEKALERTNWELMILAALAIFLVYVVMAVQYDSLVNPFVIMFAVPPALSGSILGLYLTGTSFGATALIGVIMLVGIVVNNAILMVEYIELIEGEGSPRRRAIVEGAAVRLRPILMTSVTTIVGLIPLAMGWDQGSEMLKPLGVVMLFGLSISTFVTLFLTPCLYETVHGGVDVLRRWVGLEAAPAAAAPSSSEAAPEPRKG</sequence>
<dbReference type="EMBL" id="JACQRX010000143">
    <property type="protein sequence ID" value="MBI4251441.1"/>
    <property type="molecule type" value="Genomic_DNA"/>
</dbReference>
<dbReference type="GO" id="GO:0042910">
    <property type="term" value="F:xenobiotic transmembrane transporter activity"/>
    <property type="evidence" value="ECO:0007669"/>
    <property type="project" value="TreeGrafter"/>
</dbReference>
<feature type="transmembrane region" description="Helical" evidence="1">
    <location>
        <begin position="339"/>
        <end position="358"/>
    </location>
</feature>
<keyword evidence="1" id="KW-0812">Transmembrane</keyword>
<dbReference type="Gene3D" id="3.30.70.1430">
    <property type="entry name" value="Multidrug efflux transporter AcrB pore domain"/>
    <property type="match status" value="2"/>
</dbReference>
<dbReference type="SUPFAM" id="SSF82714">
    <property type="entry name" value="Multidrug efflux transporter AcrB TolC docking domain, DN and DC subdomains"/>
    <property type="match status" value="2"/>
</dbReference>
<feature type="transmembrane region" description="Helical" evidence="1">
    <location>
        <begin position="963"/>
        <end position="984"/>
    </location>
</feature>
<accession>A0A932ZTQ1</accession>
<organism evidence="2 3">
    <name type="scientific">Tectimicrobiota bacterium</name>
    <dbReference type="NCBI Taxonomy" id="2528274"/>
    <lineage>
        <taxon>Bacteria</taxon>
        <taxon>Pseudomonadati</taxon>
        <taxon>Nitrospinota/Tectimicrobiota group</taxon>
        <taxon>Candidatus Tectimicrobiota</taxon>
    </lineage>
</organism>
<feature type="transmembrane region" description="Helical" evidence="1">
    <location>
        <begin position="533"/>
        <end position="552"/>
    </location>
</feature>
<dbReference type="SUPFAM" id="SSF82866">
    <property type="entry name" value="Multidrug efflux transporter AcrB transmembrane domain"/>
    <property type="match status" value="2"/>
</dbReference>
<dbReference type="InterPro" id="IPR027463">
    <property type="entry name" value="AcrB_DN_DC_subdom"/>
</dbReference>
<feature type="transmembrane region" description="Helical" evidence="1">
    <location>
        <begin position="12"/>
        <end position="30"/>
    </location>
</feature>
<feature type="transmembrane region" description="Helical" evidence="1">
    <location>
        <begin position="893"/>
        <end position="913"/>
    </location>
</feature>
<dbReference type="PANTHER" id="PTHR32063">
    <property type="match status" value="1"/>
</dbReference>